<organism evidence="1 2">
    <name type="scientific">Vermiconidia calcicola</name>
    <dbReference type="NCBI Taxonomy" id="1690605"/>
    <lineage>
        <taxon>Eukaryota</taxon>
        <taxon>Fungi</taxon>
        <taxon>Dikarya</taxon>
        <taxon>Ascomycota</taxon>
        <taxon>Pezizomycotina</taxon>
        <taxon>Dothideomycetes</taxon>
        <taxon>Dothideomycetidae</taxon>
        <taxon>Mycosphaerellales</taxon>
        <taxon>Extremaceae</taxon>
        <taxon>Vermiconidia</taxon>
    </lineage>
</organism>
<accession>A0ACC3N2C3</accession>
<name>A0ACC3N2C3_9PEZI</name>
<protein>
    <submittedName>
        <fullName evidence="1">Uncharacterized protein</fullName>
    </submittedName>
</protein>
<proteinExistence type="predicted"/>
<comment type="caution">
    <text evidence="1">The sequence shown here is derived from an EMBL/GenBank/DDBJ whole genome shotgun (WGS) entry which is preliminary data.</text>
</comment>
<sequence length="328" mass="35739">MFPVKVILFPATAASAAVTLPVGNGQPTNGIVGIDYEMLEDLEDEVSSINSIYGEDTLAKISNEPRINALTIPSQSAISLRLEFPKDYPDAPPSILGTQSIGEHVAKGEGSYLVELVRETLAEVYLPGAPCVFDLIEEVGSRLQQLGIDQSSRNEEQQAAQAEGQQYQADQTNALTSDGQQALEPLWEEPPWNFSEVATEKKSIFVARSAAVTSVDQAKQYLAHLLATDKKVAKATHNITAWRIRRENGTQYQDCDDDGETAAGGRVLHLLELMGVWNAMVVVTRWYGGVQLGPDRFRIINQTARDALVSGGLTLETAKDGNKKKGKR</sequence>
<evidence type="ECO:0000313" key="1">
    <source>
        <dbReference type="EMBL" id="KAK3707782.1"/>
    </source>
</evidence>
<evidence type="ECO:0000313" key="2">
    <source>
        <dbReference type="Proteomes" id="UP001281147"/>
    </source>
</evidence>
<gene>
    <name evidence="1" type="ORF">LTR37_011959</name>
</gene>
<keyword evidence="2" id="KW-1185">Reference proteome</keyword>
<dbReference type="EMBL" id="JAUTXU010000107">
    <property type="protein sequence ID" value="KAK3707782.1"/>
    <property type="molecule type" value="Genomic_DNA"/>
</dbReference>
<reference evidence="1" key="1">
    <citation type="submission" date="2023-07" db="EMBL/GenBank/DDBJ databases">
        <title>Black Yeasts Isolated from many extreme environments.</title>
        <authorList>
            <person name="Coleine C."/>
            <person name="Stajich J.E."/>
            <person name="Selbmann L."/>
        </authorList>
    </citation>
    <scope>NUCLEOTIDE SEQUENCE</scope>
    <source>
        <strain evidence="1">CCFEE 5714</strain>
    </source>
</reference>
<dbReference type="Proteomes" id="UP001281147">
    <property type="component" value="Unassembled WGS sequence"/>
</dbReference>